<feature type="region of interest" description="Disordered" evidence="1">
    <location>
        <begin position="31"/>
        <end position="58"/>
    </location>
</feature>
<dbReference type="NCBIfam" id="NF038180">
    <property type="entry name" value="leader_pinensin"/>
    <property type="match status" value="1"/>
</dbReference>
<sequence>MEKNTLKLNLEDLKIESFVTSLDSEMNKRLAGGLAGASHPTHTEPTDDEHPCTGPVCQ</sequence>
<evidence type="ECO:0000256" key="1">
    <source>
        <dbReference type="SAM" id="MobiDB-lite"/>
    </source>
</evidence>
<comment type="caution">
    <text evidence="2">The sequence shown here is derived from an EMBL/GenBank/DDBJ whole genome shotgun (WGS) entry which is preliminary data.</text>
</comment>
<proteinExistence type="predicted"/>
<evidence type="ECO:0000313" key="2">
    <source>
        <dbReference type="EMBL" id="MCW3483612.1"/>
    </source>
</evidence>
<feature type="compositionally biased region" description="Basic and acidic residues" evidence="1">
    <location>
        <begin position="41"/>
        <end position="51"/>
    </location>
</feature>
<protein>
    <submittedName>
        <fullName evidence="2">Pinensin family lanthipeptide</fullName>
    </submittedName>
</protein>
<dbReference type="InterPro" id="IPR059231">
    <property type="entry name" value="Leader_pinensin"/>
</dbReference>
<reference evidence="2 3" key="1">
    <citation type="submission" date="2022-10" db="EMBL/GenBank/DDBJ databases">
        <title>Chitinophaga nivalis PC15 sp. nov., isolated from Pyeongchang county, South Korea.</title>
        <authorList>
            <person name="Trinh H.N."/>
        </authorList>
    </citation>
    <scope>NUCLEOTIDE SEQUENCE [LARGE SCALE GENOMIC DNA]</scope>
    <source>
        <strain evidence="2 3">PC14</strain>
    </source>
</reference>
<gene>
    <name evidence="2" type="ORF">OL497_06890</name>
</gene>
<name>A0ABT3II44_9BACT</name>
<dbReference type="EMBL" id="JAPDNS010000001">
    <property type="protein sequence ID" value="MCW3483612.1"/>
    <property type="molecule type" value="Genomic_DNA"/>
</dbReference>
<dbReference type="RefSeq" id="WP_264729118.1">
    <property type="nucleotide sequence ID" value="NZ_JAPDNR010000001.1"/>
</dbReference>
<accession>A0ABT3II44</accession>
<organism evidence="2 3">
    <name type="scientific">Chitinophaga nivalis</name>
    <dbReference type="NCBI Taxonomy" id="2991709"/>
    <lineage>
        <taxon>Bacteria</taxon>
        <taxon>Pseudomonadati</taxon>
        <taxon>Bacteroidota</taxon>
        <taxon>Chitinophagia</taxon>
        <taxon>Chitinophagales</taxon>
        <taxon>Chitinophagaceae</taxon>
        <taxon>Chitinophaga</taxon>
    </lineage>
</organism>
<dbReference type="Proteomes" id="UP001207742">
    <property type="component" value="Unassembled WGS sequence"/>
</dbReference>
<evidence type="ECO:0000313" key="3">
    <source>
        <dbReference type="Proteomes" id="UP001207742"/>
    </source>
</evidence>
<keyword evidence="3" id="KW-1185">Reference proteome</keyword>